<comment type="subcellular location">
    <subcellularLocation>
        <location evidence="1">Mitochondrion membrane</location>
        <topology evidence="1">Multi-pass membrane protein</topology>
    </subcellularLocation>
</comment>
<feature type="repeat" description="Solcar" evidence="9">
    <location>
        <begin position="106"/>
        <end position="181"/>
    </location>
</feature>
<dbReference type="Pfam" id="PF00153">
    <property type="entry name" value="Mito_carr"/>
    <property type="match status" value="2"/>
</dbReference>
<dbReference type="InterPro" id="IPR023395">
    <property type="entry name" value="MCP_dom_sf"/>
</dbReference>
<gene>
    <name evidence="11" type="ORF">HYH02_015550</name>
</gene>
<dbReference type="PANTHER" id="PTHR45624:SF12">
    <property type="entry name" value="MITOCHONDRIAL ORNITHINE TRANSPORTER 1"/>
    <property type="match status" value="1"/>
</dbReference>
<dbReference type="GO" id="GO:0031966">
    <property type="term" value="C:mitochondrial membrane"/>
    <property type="evidence" value="ECO:0007669"/>
    <property type="project" value="UniProtKB-SubCell"/>
</dbReference>
<evidence type="ECO:0000256" key="6">
    <source>
        <dbReference type="ARBA" id="ARBA00022989"/>
    </source>
</evidence>
<dbReference type="Proteomes" id="UP000613740">
    <property type="component" value="Unassembled WGS sequence"/>
</dbReference>
<name>A0A835VM44_9CHLO</name>
<evidence type="ECO:0000256" key="2">
    <source>
        <dbReference type="ARBA" id="ARBA00006375"/>
    </source>
</evidence>
<keyword evidence="6" id="KW-1133">Transmembrane helix</keyword>
<evidence type="ECO:0000256" key="9">
    <source>
        <dbReference type="PROSITE-ProRule" id="PRU00282"/>
    </source>
</evidence>
<dbReference type="PANTHER" id="PTHR45624">
    <property type="entry name" value="MITOCHONDRIAL BASIC AMINO ACIDS TRANSPORTER-RELATED"/>
    <property type="match status" value="1"/>
</dbReference>
<feature type="non-terminal residue" evidence="11">
    <location>
        <position position="1"/>
    </location>
</feature>
<accession>A0A835VM44</accession>
<protein>
    <recommendedName>
        <fullName evidence="13">Mitochondrial carrier protein</fullName>
    </recommendedName>
</protein>
<evidence type="ECO:0000256" key="4">
    <source>
        <dbReference type="ARBA" id="ARBA00022692"/>
    </source>
</evidence>
<dbReference type="InterPro" id="IPR018108">
    <property type="entry name" value="MCP_transmembrane"/>
</dbReference>
<dbReference type="EMBL" id="JAEHOD010000417">
    <property type="protein sequence ID" value="KAG2421992.1"/>
    <property type="molecule type" value="Genomic_DNA"/>
</dbReference>
<keyword evidence="12" id="KW-1185">Reference proteome</keyword>
<evidence type="ECO:0000256" key="7">
    <source>
        <dbReference type="ARBA" id="ARBA00023128"/>
    </source>
</evidence>
<dbReference type="GO" id="GO:0000064">
    <property type="term" value="F:L-ornithine transmembrane transporter activity"/>
    <property type="evidence" value="ECO:0007669"/>
    <property type="project" value="TreeGrafter"/>
</dbReference>
<evidence type="ECO:0000256" key="3">
    <source>
        <dbReference type="ARBA" id="ARBA00022448"/>
    </source>
</evidence>
<organism evidence="11 12">
    <name type="scientific">Chlamydomonas schloesseri</name>
    <dbReference type="NCBI Taxonomy" id="2026947"/>
    <lineage>
        <taxon>Eukaryota</taxon>
        <taxon>Viridiplantae</taxon>
        <taxon>Chlorophyta</taxon>
        <taxon>core chlorophytes</taxon>
        <taxon>Chlorophyceae</taxon>
        <taxon>CS clade</taxon>
        <taxon>Chlamydomonadales</taxon>
        <taxon>Chlamydomonadaceae</taxon>
        <taxon>Chlamydomonas</taxon>
    </lineage>
</organism>
<evidence type="ECO:0000313" key="12">
    <source>
        <dbReference type="Proteomes" id="UP000613740"/>
    </source>
</evidence>
<dbReference type="Gene3D" id="1.50.40.10">
    <property type="entry name" value="Mitochondrial carrier domain"/>
    <property type="match status" value="1"/>
</dbReference>
<comment type="caution">
    <text evidence="11">The sequence shown here is derived from an EMBL/GenBank/DDBJ whole genome shotgun (WGS) entry which is preliminary data.</text>
</comment>
<evidence type="ECO:0008006" key="13">
    <source>
        <dbReference type="Google" id="ProtNLM"/>
    </source>
</evidence>
<evidence type="ECO:0000256" key="8">
    <source>
        <dbReference type="ARBA" id="ARBA00023136"/>
    </source>
</evidence>
<proteinExistence type="inferred from homology"/>
<keyword evidence="7" id="KW-0496">Mitochondrion</keyword>
<evidence type="ECO:0000256" key="10">
    <source>
        <dbReference type="RuleBase" id="RU000488"/>
    </source>
</evidence>
<dbReference type="PROSITE" id="PS50920">
    <property type="entry name" value="SOLCAR"/>
    <property type="match status" value="2"/>
</dbReference>
<comment type="similarity">
    <text evidence="2 10">Belongs to the mitochondrial carrier (TC 2.A.29) family.</text>
</comment>
<feature type="repeat" description="Solcar" evidence="9">
    <location>
        <begin position="1"/>
        <end position="72"/>
    </location>
</feature>
<evidence type="ECO:0000256" key="1">
    <source>
        <dbReference type="ARBA" id="ARBA00004225"/>
    </source>
</evidence>
<keyword evidence="8 9" id="KW-0472">Membrane</keyword>
<dbReference type="GO" id="GO:1990575">
    <property type="term" value="P:mitochondrial L-ornithine transmembrane transport"/>
    <property type="evidence" value="ECO:0007669"/>
    <property type="project" value="TreeGrafter"/>
</dbReference>
<keyword evidence="4 9" id="KW-0812">Transmembrane</keyword>
<keyword evidence="3 10" id="KW-0813">Transport</keyword>
<evidence type="ECO:0000256" key="5">
    <source>
        <dbReference type="ARBA" id="ARBA00022737"/>
    </source>
</evidence>
<sequence length="200" mass="21901">LRPLSAALPSPARAPAPPPVWRSFYKGSVDCFKQVLSKYGVKGLYRGFTSTVLRDMQVSRGRRRGRHAGRHEGTGEATAWFFMGYEATVNYFLQNAGPGVHTKADLNYMQVMGAGVMAGFGLWLHADNLAKPQYSSTMDCVRKVLASEGQAGLWRGFSAAMYRAIPVNAGIFLAVEGARQSIKYYEENVEHIYGGVVGTV</sequence>
<dbReference type="AlphaFoldDB" id="A0A835VM44"/>
<dbReference type="SUPFAM" id="SSF103506">
    <property type="entry name" value="Mitochondrial carrier"/>
    <property type="match status" value="2"/>
</dbReference>
<evidence type="ECO:0000313" key="11">
    <source>
        <dbReference type="EMBL" id="KAG2421992.1"/>
    </source>
</evidence>
<dbReference type="InterPro" id="IPR050567">
    <property type="entry name" value="Mitochondrial_Carrier"/>
</dbReference>
<reference evidence="11" key="1">
    <citation type="journal article" date="2020" name="bioRxiv">
        <title>Comparative genomics of Chlamydomonas.</title>
        <authorList>
            <person name="Craig R.J."/>
            <person name="Hasan A.R."/>
            <person name="Ness R.W."/>
            <person name="Keightley P.D."/>
        </authorList>
    </citation>
    <scope>NUCLEOTIDE SEQUENCE</scope>
    <source>
        <strain evidence="11">CCAP 11/173</strain>
    </source>
</reference>
<keyword evidence="5" id="KW-0677">Repeat</keyword>
<dbReference type="OrthoDB" id="193856at2759"/>